<evidence type="ECO:0000256" key="4">
    <source>
        <dbReference type="ARBA" id="ARBA00022989"/>
    </source>
</evidence>
<feature type="transmembrane region" description="Helical" evidence="7">
    <location>
        <begin position="660"/>
        <end position="681"/>
    </location>
</feature>
<dbReference type="Gene3D" id="1.20.1640.10">
    <property type="entry name" value="Multidrug efflux transporter AcrB transmembrane domain"/>
    <property type="match status" value="2"/>
</dbReference>
<feature type="domain" description="Membrane transport protein MMPL" evidence="8">
    <location>
        <begin position="195"/>
        <end position="335"/>
    </location>
</feature>
<dbReference type="InterPro" id="IPR004869">
    <property type="entry name" value="MMPL_dom"/>
</dbReference>
<feature type="transmembrane region" description="Helical" evidence="7">
    <location>
        <begin position="12"/>
        <end position="31"/>
    </location>
</feature>
<dbReference type="EMBL" id="JBHSXX010000001">
    <property type="protein sequence ID" value="MFC6869105.1"/>
    <property type="molecule type" value="Genomic_DNA"/>
</dbReference>
<dbReference type="PANTHER" id="PTHR33406:SF13">
    <property type="entry name" value="MEMBRANE PROTEIN YDFJ"/>
    <property type="match status" value="1"/>
</dbReference>
<evidence type="ECO:0000256" key="1">
    <source>
        <dbReference type="ARBA" id="ARBA00004651"/>
    </source>
</evidence>
<evidence type="ECO:0000313" key="10">
    <source>
        <dbReference type="Proteomes" id="UP001596337"/>
    </source>
</evidence>
<feature type="transmembrane region" description="Helical" evidence="7">
    <location>
        <begin position="295"/>
        <end position="313"/>
    </location>
</feature>
<feature type="domain" description="Membrane transport protein MMPL" evidence="8">
    <location>
        <begin position="499"/>
        <end position="732"/>
    </location>
</feature>
<feature type="region of interest" description="Disordered" evidence="6">
    <location>
        <begin position="744"/>
        <end position="764"/>
    </location>
</feature>
<sequence>MTAPAPRSVHSRVIATTLIGVLSVLAVGGLLQVRIDTSMRSFLPAGDPAYEQMEAKAREFGGDPVVVLLESEQPRQLILEQDKLLRLLRLEGKLDQLPDVADVYGPATILNQTAGSAQNLLARLSGHRDALRNLAVENAKERGADDAEAEQAGGDAVARFDERYGTLLVKGLPAGLPTLRNPKFVASVVFGDNSEPRPQWRAVVPDTRTVAVLVRPRANLDQGAAGRLTDAVRSTVDDAGLGAETTVTGVPVVASGLSDRAQQEMPVLGAVAVVAVGIVFVALPWSRRRRARLRPLAVALGGTALTLAAFGWLQHPLSLGVVAFLPILMGIGSDYPFYLSQPGHRRRVVVTAVAGATAFASLALSPLPFVRELGIALAVGVLVILGLALVVRRMFGPVPGADLDSSGEDAAPRPVRHRWWPRLVALGLAVLIAGLGWAALPRIGIEARPDQLADGLPELADVRTAERVLGSSSELSIVLRGDDVLSTQALAWTRQTQEALVREHGDQLHPIVSIADLLRFLGSDPSASQLSAAIRLLPSYLTSAVAVPDGSAALMTFGVAPKDVDRQRKLVEDIRRTMPPPPPGIDAEVVGIPVLTSRGLDLVSGGRTLINLTGIALVGLVLALGLSRRKDAAWAVLTVLLAIGWVLALVWLLAGSLNPLTVAIGSLTTATGCEFAVMMTGRGRSAAGAWRRVGIAALAATAGYLVLALSGLALLREFGVLLAAGVVCSYLAALLVTGLRAPRQDDDCDESPTRVPATKKEVTA</sequence>
<keyword evidence="5 7" id="KW-0472">Membrane</keyword>
<evidence type="ECO:0000256" key="5">
    <source>
        <dbReference type="ARBA" id="ARBA00023136"/>
    </source>
</evidence>
<proteinExistence type="predicted"/>
<dbReference type="Proteomes" id="UP001596337">
    <property type="component" value="Unassembled WGS sequence"/>
</dbReference>
<feature type="transmembrane region" description="Helical" evidence="7">
    <location>
        <begin position="265"/>
        <end position="283"/>
    </location>
</feature>
<keyword evidence="3 7" id="KW-0812">Transmembrane</keyword>
<dbReference type="SUPFAM" id="SSF82866">
    <property type="entry name" value="Multidrug efflux transporter AcrB transmembrane domain"/>
    <property type="match status" value="2"/>
</dbReference>
<comment type="subcellular location">
    <subcellularLocation>
        <location evidence="1">Cell membrane</location>
        <topology evidence="1">Multi-pass membrane protein</topology>
    </subcellularLocation>
</comment>
<evidence type="ECO:0000256" key="2">
    <source>
        <dbReference type="ARBA" id="ARBA00022475"/>
    </source>
</evidence>
<dbReference type="RefSeq" id="WP_345393504.1">
    <property type="nucleotide sequence ID" value="NZ_BAABLA010000019.1"/>
</dbReference>
<feature type="transmembrane region" description="Helical" evidence="7">
    <location>
        <begin position="633"/>
        <end position="654"/>
    </location>
</feature>
<feature type="transmembrane region" description="Helical" evidence="7">
    <location>
        <begin position="693"/>
        <end position="712"/>
    </location>
</feature>
<gene>
    <name evidence="9" type="ORF">ACFQGD_18325</name>
</gene>
<evidence type="ECO:0000259" key="8">
    <source>
        <dbReference type="Pfam" id="PF03176"/>
    </source>
</evidence>
<keyword evidence="2" id="KW-1003">Cell membrane</keyword>
<feature type="transmembrane region" description="Helical" evidence="7">
    <location>
        <begin position="423"/>
        <end position="440"/>
    </location>
</feature>
<feature type="transmembrane region" description="Helical" evidence="7">
    <location>
        <begin position="718"/>
        <end position="736"/>
    </location>
</feature>
<comment type="caution">
    <text evidence="9">The sequence shown here is derived from an EMBL/GenBank/DDBJ whole genome shotgun (WGS) entry which is preliminary data.</text>
</comment>
<feature type="transmembrane region" description="Helical" evidence="7">
    <location>
        <begin position="319"/>
        <end position="337"/>
    </location>
</feature>
<evidence type="ECO:0000313" key="9">
    <source>
        <dbReference type="EMBL" id="MFC6869105.1"/>
    </source>
</evidence>
<protein>
    <submittedName>
        <fullName evidence="9">MMPL family transporter</fullName>
    </submittedName>
</protein>
<dbReference type="PANTHER" id="PTHR33406">
    <property type="entry name" value="MEMBRANE PROTEIN MJ1562-RELATED"/>
    <property type="match status" value="1"/>
</dbReference>
<reference evidence="10" key="1">
    <citation type="journal article" date="2019" name="Int. J. Syst. Evol. Microbiol.">
        <title>The Global Catalogue of Microorganisms (GCM) 10K type strain sequencing project: providing services to taxonomists for standard genome sequencing and annotation.</title>
        <authorList>
            <consortium name="The Broad Institute Genomics Platform"/>
            <consortium name="The Broad Institute Genome Sequencing Center for Infectious Disease"/>
            <person name="Wu L."/>
            <person name="Ma J."/>
        </authorList>
    </citation>
    <scope>NUCLEOTIDE SEQUENCE [LARGE SCALE GENOMIC DNA]</scope>
    <source>
        <strain evidence="10">KCTC 32255</strain>
    </source>
</reference>
<feature type="transmembrane region" description="Helical" evidence="7">
    <location>
        <begin position="373"/>
        <end position="391"/>
    </location>
</feature>
<feature type="transmembrane region" description="Helical" evidence="7">
    <location>
        <begin position="349"/>
        <end position="367"/>
    </location>
</feature>
<evidence type="ECO:0000256" key="6">
    <source>
        <dbReference type="SAM" id="MobiDB-lite"/>
    </source>
</evidence>
<feature type="transmembrane region" description="Helical" evidence="7">
    <location>
        <begin position="608"/>
        <end position="626"/>
    </location>
</feature>
<name>A0ABW2C3A9_9PSEU</name>
<accession>A0ABW2C3A9</accession>
<keyword evidence="10" id="KW-1185">Reference proteome</keyword>
<dbReference type="Pfam" id="PF03176">
    <property type="entry name" value="MMPL"/>
    <property type="match status" value="2"/>
</dbReference>
<organism evidence="9 10">
    <name type="scientific">Haloechinothrix salitolerans</name>
    <dbReference type="NCBI Taxonomy" id="926830"/>
    <lineage>
        <taxon>Bacteria</taxon>
        <taxon>Bacillati</taxon>
        <taxon>Actinomycetota</taxon>
        <taxon>Actinomycetes</taxon>
        <taxon>Pseudonocardiales</taxon>
        <taxon>Pseudonocardiaceae</taxon>
        <taxon>Haloechinothrix</taxon>
    </lineage>
</organism>
<keyword evidence="4 7" id="KW-1133">Transmembrane helix</keyword>
<evidence type="ECO:0000256" key="3">
    <source>
        <dbReference type="ARBA" id="ARBA00022692"/>
    </source>
</evidence>
<evidence type="ECO:0000256" key="7">
    <source>
        <dbReference type="SAM" id="Phobius"/>
    </source>
</evidence>
<dbReference type="InterPro" id="IPR050545">
    <property type="entry name" value="Mycobact_MmpL"/>
</dbReference>